<keyword evidence="3 4" id="KW-0687">Ribonucleoprotein</keyword>
<comment type="caution">
    <text evidence="5">The sequence shown here is derived from an EMBL/GenBank/DDBJ whole genome shotgun (WGS) entry which is preliminary data.</text>
</comment>
<evidence type="ECO:0000256" key="4">
    <source>
        <dbReference type="HAMAP-Rule" id="MF_01366"/>
    </source>
</evidence>
<comment type="subunit">
    <text evidence="4">Part of the 50S ribosomal subunit.</text>
</comment>
<dbReference type="GO" id="GO:0003735">
    <property type="term" value="F:structural constituent of ribosome"/>
    <property type="evidence" value="ECO:0007669"/>
    <property type="project" value="InterPro"/>
</dbReference>
<dbReference type="Pfam" id="PF00572">
    <property type="entry name" value="Ribosomal_L13"/>
    <property type="match status" value="1"/>
</dbReference>
<dbReference type="GO" id="GO:0022625">
    <property type="term" value="C:cytosolic large ribosomal subunit"/>
    <property type="evidence" value="ECO:0007669"/>
    <property type="project" value="TreeGrafter"/>
</dbReference>
<dbReference type="GO" id="GO:0017148">
    <property type="term" value="P:negative regulation of translation"/>
    <property type="evidence" value="ECO:0007669"/>
    <property type="project" value="TreeGrafter"/>
</dbReference>
<evidence type="ECO:0000313" key="5">
    <source>
        <dbReference type="EMBL" id="NLE31197.1"/>
    </source>
</evidence>
<comment type="function">
    <text evidence="4">This protein is one of the early assembly proteins of the 50S ribosomal subunit, although it is not seen to bind rRNA by itself. It is important during the early stages of 50S assembly.</text>
</comment>
<dbReference type="PANTHER" id="PTHR11545">
    <property type="entry name" value="RIBOSOMAL PROTEIN L13"/>
    <property type="match status" value="1"/>
</dbReference>
<reference evidence="5 6" key="1">
    <citation type="journal article" date="2020" name="Biotechnol. Biofuels">
        <title>New insights from the biogas microbiome by comprehensive genome-resolved metagenomics of nearly 1600 species originating from multiple anaerobic digesters.</title>
        <authorList>
            <person name="Campanaro S."/>
            <person name="Treu L."/>
            <person name="Rodriguez-R L.M."/>
            <person name="Kovalovszki A."/>
            <person name="Ziels R.M."/>
            <person name="Maus I."/>
            <person name="Zhu X."/>
            <person name="Kougias P.G."/>
            <person name="Basile A."/>
            <person name="Luo G."/>
            <person name="Schluter A."/>
            <person name="Konstantinidis K.T."/>
            <person name="Angelidaki I."/>
        </authorList>
    </citation>
    <scope>NUCLEOTIDE SEQUENCE [LARGE SCALE GENOMIC DNA]</scope>
    <source>
        <strain evidence="5">AS06rmzACSIP_421</strain>
    </source>
</reference>
<dbReference type="CDD" id="cd00392">
    <property type="entry name" value="Ribosomal_L13"/>
    <property type="match status" value="1"/>
</dbReference>
<dbReference type="AlphaFoldDB" id="A0A847ETP9"/>
<dbReference type="NCBIfam" id="TIGR01066">
    <property type="entry name" value="rplM_bact"/>
    <property type="match status" value="1"/>
</dbReference>
<evidence type="ECO:0000256" key="3">
    <source>
        <dbReference type="ARBA" id="ARBA00023274"/>
    </source>
</evidence>
<protein>
    <recommendedName>
        <fullName evidence="4">Large ribosomal subunit protein uL13</fullName>
    </recommendedName>
</protein>
<comment type="similarity">
    <text evidence="1 4">Belongs to the universal ribosomal protein uL13 family.</text>
</comment>
<evidence type="ECO:0000256" key="1">
    <source>
        <dbReference type="ARBA" id="ARBA00006227"/>
    </source>
</evidence>
<organism evidence="5 6">
    <name type="scientific">Candidatus Dojkabacteria bacterium</name>
    <dbReference type="NCBI Taxonomy" id="2099670"/>
    <lineage>
        <taxon>Bacteria</taxon>
        <taxon>Candidatus Dojkabacteria</taxon>
    </lineage>
</organism>
<dbReference type="InterPro" id="IPR036899">
    <property type="entry name" value="Ribosomal_uL13_sf"/>
</dbReference>
<keyword evidence="2 4" id="KW-0689">Ribosomal protein</keyword>
<accession>A0A847ETP9</accession>
<dbReference type="HAMAP" id="MF_01366">
    <property type="entry name" value="Ribosomal_uL13"/>
    <property type="match status" value="1"/>
</dbReference>
<evidence type="ECO:0000256" key="2">
    <source>
        <dbReference type="ARBA" id="ARBA00022980"/>
    </source>
</evidence>
<dbReference type="GO" id="GO:0003729">
    <property type="term" value="F:mRNA binding"/>
    <property type="evidence" value="ECO:0007669"/>
    <property type="project" value="TreeGrafter"/>
</dbReference>
<dbReference type="Proteomes" id="UP000554004">
    <property type="component" value="Unassembled WGS sequence"/>
</dbReference>
<dbReference type="PANTHER" id="PTHR11545:SF2">
    <property type="entry name" value="LARGE RIBOSOMAL SUBUNIT PROTEIN UL13M"/>
    <property type="match status" value="1"/>
</dbReference>
<dbReference type="Gene3D" id="3.90.1180.10">
    <property type="entry name" value="Ribosomal protein L13"/>
    <property type="match status" value="1"/>
</dbReference>
<dbReference type="InterPro" id="IPR005822">
    <property type="entry name" value="Ribosomal_uL13"/>
</dbReference>
<dbReference type="GO" id="GO:0006412">
    <property type="term" value="P:translation"/>
    <property type="evidence" value="ECO:0007669"/>
    <property type="project" value="UniProtKB-UniRule"/>
</dbReference>
<dbReference type="InterPro" id="IPR005823">
    <property type="entry name" value="Ribosomal_uL13_bac-type"/>
</dbReference>
<evidence type="ECO:0000313" key="6">
    <source>
        <dbReference type="Proteomes" id="UP000554004"/>
    </source>
</evidence>
<dbReference type="SUPFAM" id="SSF52161">
    <property type="entry name" value="Ribosomal protein L13"/>
    <property type="match status" value="1"/>
</dbReference>
<proteinExistence type="inferred from homology"/>
<dbReference type="PIRSF" id="PIRSF002181">
    <property type="entry name" value="Ribosomal_L13"/>
    <property type="match status" value="1"/>
</dbReference>
<dbReference type="EMBL" id="JAAZAL010000107">
    <property type="protein sequence ID" value="NLE31197.1"/>
    <property type="molecule type" value="Genomic_DNA"/>
</dbReference>
<sequence>MKYKTDWNKKENIERSWYIVDVKDQILGRVSTKIASLLIGKGKVGIVPNVDCGDYVVVINSDEVKLTRGKELKKMYYRHSGFPGGLKEIVFADQIKKNSTKVIEMAVKNMLPKNKLRDGRMARLFVYKDSNHKQEGQKPVEYKI</sequence>
<gene>
    <name evidence="4 5" type="primary">rplM</name>
    <name evidence="5" type="ORF">GX618_02900</name>
</gene>
<name>A0A847ETP9_9BACT</name>